<dbReference type="InterPro" id="IPR016163">
    <property type="entry name" value="Ald_DH_C"/>
</dbReference>
<dbReference type="InterPro" id="IPR029510">
    <property type="entry name" value="Ald_DH_CS_GLU"/>
</dbReference>
<name>A0A9P6LZF5_9FUNG</name>
<dbReference type="Gene3D" id="3.40.309.10">
    <property type="entry name" value="Aldehyde Dehydrogenase, Chain A, domain 2"/>
    <property type="match status" value="1"/>
</dbReference>
<comment type="caution">
    <text evidence="6">The sequence shown here is derived from an EMBL/GenBank/DDBJ whole genome shotgun (WGS) entry which is preliminary data.</text>
</comment>
<dbReference type="GO" id="GO:0004029">
    <property type="term" value="F:aldehyde dehydrogenase (NAD+) activity"/>
    <property type="evidence" value="ECO:0007669"/>
    <property type="project" value="TreeGrafter"/>
</dbReference>
<dbReference type="InterPro" id="IPR016162">
    <property type="entry name" value="Ald_DH_N"/>
</dbReference>
<dbReference type="InterPro" id="IPR012394">
    <property type="entry name" value="Aldehyde_DH_NAD(P)"/>
</dbReference>
<organism evidence="6 7">
    <name type="scientific">Modicella reniformis</name>
    <dbReference type="NCBI Taxonomy" id="1440133"/>
    <lineage>
        <taxon>Eukaryota</taxon>
        <taxon>Fungi</taxon>
        <taxon>Fungi incertae sedis</taxon>
        <taxon>Mucoromycota</taxon>
        <taxon>Mortierellomycotina</taxon>
        <taxon>Mortierellomycetes</taxon>
        <taxon>Mortierellales</taxon>
        <taxon>Mortierellaceae</taxon>
        <taxon>Modicella</taxon>
    </lineage>
</organism>
<evidence type="ECO:0000313" key="6">
    <source>
        <dbReference type="EMBL" id="KAF9954883.1"/>
    </source>
</evidence>
<evidence type="ECO:0000259" key="5">
    <source>
        <dbReference type="Pfam" id="PF00171"/>
    </source>
</evidence>
<dbReference type="InterPro" id="IPR015590">
    <property type="entry name" value="Aldehyde_DH_dom"/>
</dbReference>
<gene>
    <name evidence="6" type="primary">ALDH3A1</name>
    <name evidence="6" type="ORF">BGZ65_003747</name>
</gene>
<dbReference type="AlphaFoldDB" id="A0A9P6LZF5"/>
<feature type="active site" evidence="3">
    <location>
        <position position="50"/>
    </location>
</feature>
<dbReference type="GO" id="GO:0005737">
    <property type="term" value="C:cytoplasm"/>
    <property type="evidence" value="ECO:0007669"/>
    <property type="project" value="TreeGrafter"/>
</dbReference>
<dbReference type="PANTHER" id="PTHR43570">
    <property type="entry name" value="ALDEHYDE DEHYDROGENASE"/>
    <property type="match status" value="1"/>
</dbReference>
<reference evidence="6" key="1">
    <citation type="journal article" date="2020" name="Fungal Divers.">
        <title>Resolving the Mortierellaceae phylogeny through synthesis of multi-gene phylogenetics and phylogenomics.</title>
        <authorList>
            <person name="Vandepol N."/>
            <person name="Liber J."/>
            <person name="Desiro A."/>
            <person name="Na H."/>
            <person name="Kennedy M."/>
            <person name="Barry K."/>
            <person name="Grigoriev I.V."/>
            <person name="Miller A.N."/>
            <person name="O'Donnell K."/>
            <person name="Stajich J.E."/>
            <person name="Bonito G."/>
        </authorList>
    </citation>
    <scope>NUCLEOTIDE SEQUENCE</scope>
    <source>
        <strain evidence="6">MES-2147</strain>
    </source>
</reference>
<evidence type="ECO:0000313" key="7">
    <source>
        <dbReference type="Proteomes" id="UP000749646"/>
    </source>
</evidence>
<proteinExistence type="inferred from homology"/>
<dbReference type="InterPro" id="IPR016161">
    <property type="entry name" value="Ald_DH/histidinol_DH"/>
</dbReference>
<feature type="domain" description="Aldehyde dehydrogenase" evidence="5">
    <location>
        <begin position="30"/>
        <end position="107"/>
    </location>
</feature>
<dbReference type="PROSITE" id="PS00687">
    <property type="entry name" value="ALDEHYDE_DEHYDR_GLU"/>
    <property type="match status" value="1"/>
</dbReference>
<evidence type="ECO:0000256" key="4">
    <source>
        <dbReference type="RuleBase" id="RU003345"/>
    </source>
</evidence>
<keyword evidence="7" id="KW-1185">Reference proteome</keyword>
<dbReference type="Gene3D" id="3.40.605.10">
    <property type="entry name" value="Aldehyde Dehydrogenase, Chain A, domain 1"/>
    <property type="match status" value="1"/>
</dbReference>
<dbReference type="Proteomes" id="UP000749646">
    <property type="component" value="Unassembled WGS sequence"/>
</dbReference>
<dbReference type="EMBL" id="JAAAHW010006796">
    <property type="protein sequence ID" value="KAF9954883.1"/>
    <property type="molecule type" value="Genomic_DNA"/>
</dbReference>
<keyword evidence="2 4" id="KW-0560">Oxidoreductase</keyword>
<dbReference type="SUPFAM" id="SSF53720">
    <property type="entry name" value="ALDH-like"/>
    <property type="match status" value="1"/>
</dbReference>
<accession>A0A9P6LZF5</accession>
<dbReference type="Pfam" id="PF00171">
    <property type="entry name" value="Aldedh"/>
    <property type="match status" value="1"/>
</dbReference>
<evidence type="ECO:0000256" key="1">
    <source>
        <dbReference type="ARBA" id="ARBA00009986"/>
    </source>
</evidence>
<dbReference type="GO" id="GO:0006081">
    <property type="term" value="P:aldehyde metabolic process"/>
    <property type="evidence" value="ECO:0007669"/>
    <property type="project" value="InterPro"/>
</dbReference>
<protein>
    <submittedName>
        <fullName evidence="6">Aldehyde dehydrogenase, dimeric NADP-preferring</fullName>
    </submittedName>
</protein>
<sequence length="191" mass="21273">MVVLKPSETSPDMAALISELLPMFVDSRSSGTVGKITMEAAELLTPVALELGGKAPAFDAKDANIDVVNRRLAIGKFFSGQSFITPGYLIVERIIEGRYIKQFKKGILDFYDASVQTSHSYSRIVNKNHFQRLIHEPRPTNDVRYHPYNQNKLDWGSWFLYDNVKYLPNASNPGGTAANKGIDNGSEFLSD</sequence>
<evidence type="ECO:0000256" key="3">
    <source>
        <dbReference type="PROSITE-ProRule" id="PRU10007"/>
    </source>
</evidence>
<comment type="similarity">
    <text evidence="1 4">Belongs to the aldehyde dehydrogenase family.</text>
</comment>
<dbReference type="PANTHER" id="PTHR43570:SF16">
    <property type="entry name" value="ALDEHYDE DEHYDROGENASE TYPE III, ISOFORM Q"/>
    <property type="match status" value="1"/>
</dbReference>
<evidence type="ECO:0000256" key="2">
    <source>
        <dbReference type="ARBA" id="ARBA00023002"/>
    </source>
</evidence>